<accession>A0A8X8XRH1</accession>
<evidence type="ECO:0000313" key="17">
    <source>
        <dbReference type="EMBL" id="KAG6417487.1"/>
    </source>
</evidence>
<dbReference type="SUPFAM" id="SSF56672">
    <property type="entry name" value="DNA/RNA polymerases"/>
    <property type="match status" value="1"/>
</dbReference>
<dbReference type="InterPro" id="IPR001357">
    <property type="entry name" value="BRCT_dom"/>
</dbReference>
<dbReference type="Pfam" id="PF04450">
    <property type="entry name" value="BSP"/>
    <property type="match status" value="2"/>
</dbReference>
<keyword evidence="9" id="KW-0460">Magnesium</keyword>
<dbReference type="GO" id="GO:0003684">
    <property type="term" value="F:damaged DNA binding"/>
    <property type="evidence" value="ECO:0007669"/>
    <property type="project" value="InterPro"/>
</dbReference>
<dbReference type="Gene3D" id="3.40.50.10190">
    <property type="entry name" value="BRCT domain"/>
    <property type="match status" value="1"/>
</dbReference>
<sequence length="1884" mass="208029">MSTFDTNHGVTALPRHLNSSPPSFSFLYKSFTNTFLDFSQFKFALESFSIIFAIVMSSNSASKSKRSLKSTSANPSSSDGKRKKTAQKTLGMAWGANSRSGFRKSPFTDVGSYMAVKNQKLHEQFAAAASSSSCSGSSSGNIFSGVSIFVDGYTVPSSQVILKPDAFGHLLFFIINSILKTNFIFQELRGYMLKYGGRFENYFSRHRVTHIICSNLPDSKIKNLRAFSGGLPIVKPAWLLESVAANKLLSWTPYQLDQLAAENCNQAKLSAFFTLQCNETPKIANISVDDCDNQLFIKKDEGCASLEQAESCNEEEIDLVQLKTDRVMSEGPSCSVESSCEVKGLEQSDCSPSDMKISDLEYKSSPCKASVSHCSNSLDNFNSCEASCSRNCLPTNQLHSTLSDPNFVENYFKSSRLHFIGTWRHRYRKKFPSLSNGITFGVSNLYNAGSSLKTGVANEQKVVIHIDMDCFFVSVVIRNHPELQGKPVAVCHSDNPRGTAEISSANYPAREYGVRAGMFVKDAKIRCPQLAIVAYDFRAYEMVADQFYDILHNHCNKVQAVSCDEAFLDVSDSKVGDYEILASIIRKEILDTTGCTASAGIAENMLMARLATRTAKPDGQFHIPPGKVDDYLFTLPVKELPGIGHVLEEKLKKKQIRTCGQLRPIAKESLQKDFGMKTGEMLWNYSRGIDSRLVGLIQVSFSSSLKYKVVYALYTMDLFDDIYSLHCWIDMVLELSITNMFYWTLFILLHILFYVFFGQQESKSVGADVNWGVRFNNANDVQHFLTSLCKEVALRLQGCGVQGRTFTLKIKKKKSDAGEPVKYMGHGDCENLSHAITIPMATDDVGVLQRLATQLFGHFHIDVGDIRGVGLQVSKLEGAGDSKRGNKRNSILSWVSSTSAKEQNQNPISDLPKCGESGLPYIHTFDGSFSDLDAWRTTDGVLRQPGSSMKGSSIEMQAGLSSSETGIHNSTGIPPLQDLDVAVIESLPPEVVSEINEMYGGKLLGFISASKNKIIDTNINDASTKSCEGVAVEDMGSVSEAHLLESNIVATDKILRDIVMGVSKVMGCDKEEVPDFAAPATFSRKDIMPSSLSQVDSSVLQELPEEFRKDIIEHLGHHQRAEFVKGAINDVSDKQTKVEASDLSGLWVGNPPKWVKKFQISNCGLLTIFAEIYLSGSGGCLSSLLQCLMSRIFVLTGVGTDGFGNAVGWLHELFKQYIDLKITTDVEEIYVCICLLRRLTGRFEFLLQVYNSIIPHLQSIRLLEDGERRCGGSEASACAVLDLQVPAEGGGAEAAVMVACEDVQVEDQDWEAVEEAQIPTKVTPLSSHTLKSIEPACRALLLHRRQAQLREGRSTAPRHRSAHPLMSWAQEAYWSMGGLNVKRHPVRKLGDDFERVTRESGMASSSDGEIGGGAAARTRKIVCADLIVMTANLSLHLNLAMMENAMAMHGNEAVQYTATNNAATTAGGARFVRDIGTQYTLQAMDASTAFIWRTFQQNSAADRKNVQKVSLFIDDMGGVAYTSNDQIHVSARYINGYGGNVKNEFTGVLYHEMTHVWQWNGNGQAPGGLIEGIADFVRLKAGYAPSHWVKAGQGDRWDQGYDVTARFLDYCNGLKNGFVAQLNKKMRGGYSNNYFVDLLGKTVDQLWKDYKAKITLTTMANNFVLILCCFALLFAIRGNEAVQYTVTNYAATTPGGARFAREIGVQYTLQAMNTSTAFIWMTFQQNSAADRKNLPKVSLFIDNMDGVAYAIGSEIHVSARYINGYGGNLKNEFTGVLYHEMAHIWQWNGNGQAPGGLIEGIADYVRLKAGYAASHWVRPGQGDRWDQGYDVTARFLDYCNGLRNGFVAQLNKKMRGGYTSNYFVDLLGKTVDQLWRDYKAKYAT</sequence>
<dbReference type="GO" id="GO:0006281">
    <property type="term" value="P:DNA repair"/>
    <property type="evidence" value="ECO:0007669"/>
    <property type="project" value="UniProtKB-KW"/>
</dbReference>
<comment type="caution">
    <text evidence="17">The sequence shown here is derived from an EMBL/GenBank/DDBJ whole genome shotgun (WGS) entry which is preliminary data.</text>
</comment>
<evidence type="ECO:0000256" key="8">
    <source>
        <dbReference type="ARBA" id="ARBA00022763"/>
    </source>
</evidence>
<evidence type="ECO:0000256" key="3">
    <source>
        <dbReference type="ARBA" id="ARBA00020399"/>
    </source>
</evidence>
<evidence type="ECO:0000259" key="15">
    <source>
        <dbReference type="PROSITE" id="PS50172"/>
    </source>
</evidence>
<dbReference type="Pfam" id="PF21999">
    <property type="entry name" value="IMS_HHH_1"/>
    <property type="match status" value="1"/>
</dbReference>
<dbReference type="FunFam" id="3.30.1490.100:FF:000001">
    <property type="entry name" value="DNA repair protein REV1"/>
    <property type="match status" value="1"/>
</dbReference>
<feature type="region of interest" description="Disordered" evidence="13">
    <location>
        <begin position="65"/>
        <end position="86"/>
    </location>
</feature>
<dbReference type="GO" id="GO:0003887">
    <property type="term" value="F:DNA-directed DNA polymerase activity"/>
    <property type="evidence" value="ECO:0007669"/>
    <property type="project" value="InterPro"/>
</dbReference>
<protein>
    <recommendedName>
        <fullName evidence="3">DNA repair protein REV1</fullName>
    </recommendedName>
</protein>
<keyword evidence="8" id="KW-0227">DNA damage</keyword>
<dbReference type="GO" id="GO:0070987">
    <property type="term" value="P:error-free translesion synthesis"/>
    <property type="evidence" value="ECO:0007669"/>
    <property type="project" value="TreeGrafter"/>
</dbReference>
<dbReference type="SUPFAM" id="SSF100879">
    <property type="entry name" value="Lesion bypass DNA polymerase (Y-family), little finger domain"/>
    <property type="match status" value="1"/>
</dbReference>
<reference evidence="17" key="2">
    <citation type="submission" date="2020-08" db="EMBL/GenBank/DDBJ databases">
        <title>Plant Genome Project.</title>
        <authorList>
            <person name="Zhang R.-G."/>
        </authorList>
    </citation>
    <scope>NUCLEOTIDE SEQUENCE</scope>
    <source>
        <strain evidence="17">Huo1</strain>
        <tissue evidence="17">Leaf</tissue>
    </source>
</reference>
<dbReference type="InterPro" id="IPR053848">
    <property type="entry name" value="IMS_HHH_1"/>
</dbReference>
<keyword evidence="18" id="KW-1185">Reference proteome</keyword>
<gene>
    <name evidence="17" type="ORF">SASPL_119668</name>
</gene>
<proteinExistence type="inferred from homology"/>
<dbReference type="Pfam" id="PF00817">
    <property type="entry name" value="IMS"/>
    <property type="match status" value="1"/>
</dbReference>
<evidence type="ECO:0000256" key="13">
    <source>
        <dbReference type="SAM" id="MobiDB-lite"/>
    </source>
</evidence>
<keyword evidence="11" id="KW-0234">DNA repair</keyword>
<keyword evidence="14" id="KW-0472">Membrane</keyword>
<evidence type="ECO:0000256" key="4">
    <source>
        <dbReference type="ARBA" id="ARBA00022634"/>
    </source>
</evidence>
<dbReference type="Gene3D" id="6.10.250.1490">
    <property type="match status" value="1"/>
</dbReference>
<reference evidence="17" key="1">
    <citation type="submission" date="2018-01" db="EMBL/GenBank/DDBJ databases">
        <authorList>
            <person name="Mao J.F."/>
        </authorList>
    </citation>
    <scope>NUCLEOTIDE SEQUENCE</scope>
    <source>
        <strain evidence="17">Huo1</strain>
        <tissue evidence="17">Leaf</tissue>
    </source>
</reference>
<evidence type="ECO:0000313" key="18">
    <source>
        <dbReference type="Proteomes" id="UP000298416"/>
    </source>
</evidence>
<dbReference type="PROSITE" id="PS50173">
    <property type="entry name" value="UMUC"/>
    <property type="match status" value="1"/>
</dbReference>
<dbReference type="InterPro" id="IPR043128">
    <property type="entry name" value="Rev_trsase/Diguanyl_cyclase"/>
</dbReference>
<evidence type="ECO:0000256" key="2">
    <source>
        <dbReference type="ARBA" id="ARBA00010945"/>
    </source>
</evidence>
<keyword evidence="4" id="KW-0237">DNA synthesis</keyword>
<keyword evidence="7" id="KW-0479">Metal-binding</keyword>
<dbReference type="FunFam" id="3.40.1170.60:FF:000004">
    <property type="entry name" value="DNA repair protein REV1"/>
    <property type="match status" value="1"/>
</dbReference>
<dbReference type="GO" id="GO:0005634">
    <property type="term" value="C:nucleus"/>
    <property type="evidence" value="ECO:0007669"/>
    <property type="project" value="UniProtKB-SubCell"/>
</dbReference>
<keyword evidence="14" id="KW-1133">Transmembrane helix</keyword>
<dbReference type="Gene3D" id="3.40.1170.60">
    <property type="match status" value="1"/>
</dbReference>
<keyword evidence="10" id="KW-0238">DNA-binding</keyword>
<dbReference type="Proteomes" id="UP000298416">
    <property type="component" value="Unassembled WGS sequence"/>
</dbReference>
<dbReference type="SUPFAM" id="SSF52113">
    <property type="entry name" value="BRCT domain"/>
    <property type="match status" value="1"/>
</dbReference>
<dbReference type="CDD" id="cd01701">
    <property type="entry name" value="PolY_Rev1"/>
    <property type="match status" value="1"/>
</dbReference>
<dbReference type="FunFam" id="3.30.70.270:FF:000019">
    <property type="entry name" value="DNA repair protein REV1"/>
    <property type="match status" value="1"/>
</dbReference>
<dbReference type="Gene3D" id="3.30.1490.100">
    <property type="entry name" value="DNA polymerase, Y-family, little finger domain"/>
    <property type="match status" value="1"/>
</dbReference>
<feature type="domain" description="BRCT" evidence="15">
    <location>
        <begin position="138"/>
        <end position="256"/>
    </location>
</feature>
<evidence type="ECO:0000256" key="6">
    <source>
        <dbReference type="ARBA" id="ARBA00022695"/>
    </source>
</evidence>
<keyword evidence="6" id="KW-0548">Nucleotidyltransferase</keyword>
<evidence type="ECO:0000256" key="9">
    <source>
        <dbReference type="ARBA" id="ARBA00022842"/>
    </source>
</evidence>
<dbReference type="InterPro" id="IPR043502">
    <property type="entry name" value="DNA/RNA_pol_sf"/>
</dbReference>
<evidence type="ECO:0000256" key="5">
    <source>
        <dbReference type="ARBA" id="ARBA00022679"/>
    </source>
</evidence>
<keyword evidence="5" id="KW-0808">Transferase</keyword>
<dbReference type="InterPro" id="IPR036775">
    <property type="entry name" value="DNA_pol_Y-fam_lit_finger_sf"/>
</dbReference>
<dbReference type="GO" id="GO:0042276">
    <property type="term" value="P:error-prone translesion synthesis"/>
    <property type="evidence" value="ECO:0007669"/>
    <property type="project" value="TreeGrafter"/>
</dbReference>
<dbReference type="InterPro" id="IPR017961">
    <property type="entry name" value="DNA_pol_Y-fam_little_finger"/>
</dbReference>
<evidence type="ECO:0000256" key="7">
    <source>
        <dbReference type="ARBA" id="ARBA00022723"/>
    </source>
</evidence>
<dbReference type="CDD" id="cd17719">
    <property type="entry name" value="BRCT_Rev1"/>
    <property type="match status" value="1"/>
</dbReference>
<keyword evidence="14" id="KW-0812">Transmembrane</keyword>
<evidence type="ECO:0000259" key="16">
    <source>
        <dbReference type="PROSITE" id="PS50173"/>
    </source>
</evidence>
<dbReference type="SMART" id="SM00292">
    <property type="entry name" value="BRCT"/>
    <property type="match status" value="1"/>
</dbReference>
<dbReference type="GO" id="GO:0046872">
    <property type="term" value="F:metal ion binding"/>
    <property type="evidence" value="ECO:0007669"/>
    <property type="project" value="UniProtKB-KW"/>
</dbReference>
<evidence type="ECO:0000256" key="10">
    <source>
        <dbReference type="ARBA" id="ARBA00023125"/>
    </source>
</evidence>
<dbReference type="InterPro" id="IPR001126">
    <property type="entry name" value="UmuC"/>
</dbReference>
<dbReference type="EMBL" id="PNBA02000007">
    <property type="protein sequence ID" value="KAG6417487.1"/>
    <property type="molecule type" value="Genomic_DNA"/>
</dbReference>
<evidence type="ECO:0000256" key="11">
    <source>
        <dbReference type="ARBA" id="ARBA00023204"/>
    </source>
</evidence>
<comment type="subcellular location">
    <subcellularLocation>
        <location evidence="1">Nucleus</location>
    </subcellularLocation>
</comment>
<name>A0A8X8XRH1_SALSN</name>
<dbReference type="Gene3D" id="3.30.70.270">
    <property type="match status" value="1"/>
</dbReference>
<organism evidence="17">
    <name type="scientific">Salvia splendens</name>
    <name type="common">Scarlet sage</name>
    <dbReference type="NCBI Taxonomy" id="180675"/>
    <lineage>
        <taxon>Eukaryota</taxon>
        <taxon>Viridiplantae</taxon>
        <taxon>Streptophyta</taxon>
        <taxon>Embryophyta</taxon>
        <taxon>Tracheophyta</taxon>
        <taxon>Spermatophyta</taxon>
        <taxon>Magnoliopsida</taxon>
        <taxon>eudicotyledons</taxon>
        <taxon>Gunneridae</taxon>
        <taxon>Pentapetalae</taxon>
        <taxon>asterids</taxon>
        <taxon>lamiids</taxon>
        <taxon>Lamiales</taxon>
        <taxon>Lamiaceae</taxon>
        <taxon>Nepetoideae</taxon>
        <taxon>Mentheae</taxon>
        <taxon>Salviinae</taxon>
        <taxon>Salvia</taxon>
        <taxon>Salvia subgen. Calosphace</taxon>
        <taxon>core Calosphace</taxon>
    </lineage>
</organism>
<comment type="similarity">
    <text evidence="2">Belongs to the DNA polymerase type-Y family.</text>
</comment>
<dbReference type="InterPro" id="IPR036420">
    <property type="entry name" value="BRCT_dom_sf"/>
</dbReference>
<evidence type="ECO:0000256" key="14">
    <source>
        <dbReference type="SAM" id="Phobius"/>
    </source>
</evidence>
<feature type="domain" description="UmuC" evidence="16">
    <location>
        <begin position="463"/>
        <end position="644"/>
    </location>
</feature>
<dbReference type="Pfam" id="PF11799">
    <property type="entry name" value="IMS_C"/>
    <property type="match status" value="1"/>
</dbReference>
<dbReference type="InterPro" id="IPR007541">
    <property type="entry name" value="Uncharacterised_BSP"/>
</dbReference>
<dbReference type="PANTHER" id="PTHR45990">
    <property type="entry name" value="DNA REPAIR PROTEIN REV1"/>
    <property type="match status" value="1"/>
</dbReference>
<dbReference type="PROSITE" id="PS50172">
    <property type="entry name" value="BRCT"/>
    <property type="match status" value="1"/>
</dbReference>
<dbReference type="GO" id="GO:0017125">
    <property type="term" value="F:deoxycytidyl transferase activity"/>
    <property type="evidence" value="ECO:0007669"/>
    <property type="project" value="TreeGrafter"/>
</dbReference>
<feature type="transmembrane region" description="Helical" evidence="14">
    <location>
        <begin position="1654"/>
        <end position="1676"/>
    </location>
</feature>
<dbReference type="Gene3D" id="1.10.150.20">
    <property type="entry name" value="5' to 3' exonuclease, C-terminal subdomain"/>
    <property type="match status" value="1"/>
</dbReference>
<keyword evidence="12" id="KW-0539">Nucleus</keyword>
<evidence type="ECO:0000256" key="1">
    <source>
        <dbReference type="ARBA" id="ARBA00004123"/>
    </source>
</evidence>
<dbReference type="PANTHER" id="PTHR45990:SF1">
    <property type="entry name" value="DNA REPAIR PROTEIN REV1"/>
    <property type="match status" value="1"/>
</dbReference>
<evidence type="ECO:0000256" key="12">
    <source>
        <dbReference type="ARBA" id="ARBA00023242"/>
    </source>
</evidence>